<keyword evidence="1" id="KW-1133">Transmembrane helix</keyword>
<dbReference type="EMBL" id="CP090978">
    <property type="protein sequence ID" value="UJF31281.1"/>
    <property type="molecule type" value="Genomic_DNA"/>
</dbReference>
<proteinExistence type="predicted"/>
<dbReference type="RefSeq" id="WP_235117628.1">
    <property type="nucleotide sequence ID" value="NZ_CP090978.1"/>
</dbReference>
<name>A0ABY3SDS1_9BACL</name>
<keyword evidence="1" id="KW-0472">Membrane</keyword>
<sequence>MMKLLQIMKQVPSRFLIAALPLALAAFVEYLERGSFQDMYTWCAHHTGAAFMAYLITGSIYVLLTAITGRSRLSFLDTVRLPAAPCSHKRK</sequence>
<feature type="transmembrane region" description="Helical" evidence="1">
    <location>
        <begin position="49"/>
        <end position="67"/>
    </location>
</feature>
<organism evidence="2 3">
    <name type="scientific">Paenibacillus hexagrammi</name>
    <dbReference type="NCBI Taxonomy" id="2908839"/>
    <lineage>
        <taxon>Bacteria</taxon>
        <taxon>Bacillati</taxon>
        <taxon>Bacillota</taxon>
        <taxon>Bacilli</taxon>
        <taxon>Bacillales</taxon>
        <taxon>Paenibacillaceae</taxon>
        <taxon>Paenibacillus</taxon>
    </lineage>
</organism>
<gene>
    <name evidence="2" type="ORF">L0M14_15550</name>
</gene>
<keyword evidence="3" id="KW-1185">Reference proteome</keyword>
<evidence type="ECO:0000313" key="2">
    <source>
        <dbReference type="EMBL" id="UJF31281.1"/>
    </source>
</evidence>
<evidence type="ECO:0000256" key="1">
    <source>
        <dbReference type="SAM" id="Phobius"/>
    </source>
</evidence>
<keyword evidence="1" id="KW-0812">Transmembrane</keyword>
<evidence type="ECO:0000313" key="3">
    <source>
        <dbReference type="Proteomes" id="UP001649230"/>
    </source>
</evidence>
<protein>
    <submittedName>
        <fullName evidence="2">Uncharacterized protein</fullName>
    </submittedName>
</protein>
<reference evidence="2 3" key="1">
    <citation type="journal article" date="2024" name="Int. J. Syst. Evol. Microbiol.">
        <title>Paenibacillus hexagrammi sp. nov., a novel bacterium isolated from the gut content of Hexagrammos agrammus.</title>
        <authorList>
            <person name="Jung H.K."/>
            <person name="Kim D.G."/>
            <person name="Zin H."/>
            <person name="Park J."/>
            <person name="Jung H."/>
            <person name="Kim Y.O."/>
            <person name="Kong H.J."/>
            <person name="Kim J.W."/>
            <person name="Kim Y.S."/>
        </authorList>
    </citation>
    <scope>NUCLEOTIDE SEQUENCE [LARGE SCALE GENOMIC DNA]</scope>
    <source>
        <strain evidence="2 3">YPD9-1</strain>
    </source>
</reference>
<accession>A0ABY3SDS1</accession>
<dbReference type="Proteomes" id="UP001649230">
    <property type="component" value="Chromosome"/>
</dbReference>